<name>A0A6G1DGD4_9ORYZ</name>
<evidence type="ECO:0000256" key="3">
    <source>
        <dbReference type="PROSITE-ProRule" id="PRU00708"/>
    </source>
</evidence>
<keyword evidence="6" id="KW-1185">Reference proteome</keyword>
<dbReference type="GO" id="GO:0009451">
    <property type="term" value="P:RNA modification"/>
    <property type="evidence" value="ECO:0007669"/>
    <property type="project" value="InterPro"/>
</dbReference>
<dbReference type="Proteomes" id="UP000479710">
    <property type="component" value="Unassembled WGS sequence"/>
</dbReference>
<dbReference type="EMBL" id="SPHZ02000006">
    <property type="protein sequence ID" value="KAF0911469.1"/>
    <property type="molecule type" value="Genomic_DNA"/>
</dbReference>
<comment type="caution">
    <text evidence="5">The sequence shown here is derived from an EMBL/GenBank/DDBJ whole genome shotgun (WGS) entry which is preliminary data.</text>
</comment>
<feature type="compositionally biased region" description="Basic and acidic residues" evidence="4">
    <location>
        <begin position="90"/>
        <end position="107"/>
    </location>
</feature>
<proteinExistence type="predicted"/>
<dbReference type="InterPro" id="IPR002885">
    <property type="entry name" value="PPR_rpt"/>
</dbReference>
<feature type="region of interest" description="Disordered" evidence="4">
    <location>
        <begin position="69"/>
        <end position="107"/>
    </location>
</feature>
<dbReference type="Pfam" id="PF13041">
    <property type="entry name" value="PPR_2"/>
    <property type="match status" value="1"/>
</dbReference>
<dbReference type="AlphaFoldDB" id="A0A6G1DGD4"/>
<keyword evidence="1" id="KW-0677">Repeat</keyword>
<feature type="non-terminal residue" evidence="5">
    <location>
        <position position="107"/>
    </location>
</feature>
<gene>
    <name evidence="5" type="ORF">E2562_011121</name>
</gene>
<dbReference type="OrthoDB" id="9990610at2759"/>
<evidence type="ECO:0000313" key="5">
    <source>
        <dbReference type="EMBL" id="KAF0911469.1"/>
    </source>
</evidence>
<dbReference type="InterPro" id="IPR011990">
    <property type="entry name" value="TPR-like_helical_dom_sf"/>
</dbReference>
<dbReference type="GO" id="GO:0003723">
    <property type="term" value="F:RNA binding"/>
    <property type="evidence" value="ECO:0007669"/>
    <property type="project" value="InterPro"/>
</dbReference>
<sequence length="107" mass="11692">MCGKVAAAKRIFDRMDGENVVSWNAMIGGFAGAGMNGEAWDCFREMRARDANQTKCNLSSPWLEEAVGREEAGEGHIAPAEWSGLSPPARVKDVCDNKNSRSERVTM</sequence>
<evidence type="ECO:0008006" key="7">
    <source>
        <dbReference type="Google" id="ProtNLM"/>
    </source>
</evidence>
<reference evidence="5 6" key="1">
    <citation type="submission" date="2019-11" db="EMBL/GenBank/DDBJ databases">
        <title>Whole genome sequence of Oryza granulata.</title>
        <authorList>
            <person name="Li W."/>
        </authorList>
    </citation>
    <scope>NUCLEOTIDE SEQUENCE [LARGE SCALE GENOMIC DNA]</scope>
    <source>
        <strain evidence="6">cv. Menghai</strain>
        <tissue evidence="5">Leaf</tissue>
    </source>
</reference>
<evidence type="ECO:0000256" key="4">
    <source>
        <dbReference type="SAM" id="MobiDB-lite"/>
    </source>
</evidence>
<accession>A0A6G1DGD4</accession>
<dbReference type="InterPro" id="IPR046960">
    <property type="entry name" value="PPR_At4g14850-like_plant"/>
</dbReference>
<keyword evidence="2" id="KW-0809">Transit peptide</keyword>
<dbReference type="NCBIfam" id="TIGR00756">
    <property type="entry name" value="PPR"/>
    <property type="match status" value="1"/>
</dbReference>
<evidence type="ECO:0000256" key="1">
    <source>
        <dbReference type="ARBA" id="ARBA00022737"/>
    </source>
</evidence>
<evidence type="ECO:0000313" key="6">
    <source>
        <dbReference type="Proteomes" id="UP000479710"/>
    </source>
</evidence>
<feature type="repeat" description="PPR" evidence="3">
    <location>
        <begin position="19"/>
        <end position="53"/>
    </location>
</feature>
<organism evidence="5 6">
    <name type="scientific">Oryza meyeriana var. granulata</name>
    <dbReference type="NCBI Taxonomy" id="110450"/>
    <lineage>
        <taxon>Eukaryota</taxon>
        <taxon>Viridiplantae</taxon>
        <taxon>Streptophyta</taxon>
        <taxon>Embryophyta</taxon>
        <taxon>Tracheophyta</taxon>
        <taxon>Spermatophyta</taxon>
        <taxon>Magnoliopsida</taxon>
        <taxon>Liliopsida</taxon>
        <taxon>Poales</taxon>
        <taxon>Poaceae</taxon>
        <taxon>BOP clade</taxon>
        <taxon>Oryzoideae</taxon>
        <taxon>Oryzeae</taxon>
        <taxon>Oryzinae</taxon>
        <taxon>Oryza</taxon>
        <taxon>Oryza meyeriana</taxon>
    </lineage>
</organism>
<dbReference type="Gene3D" id="1.25.40.10">
    <property type="entry name" value="Tetratricopeptide repeat domain"/>
    <property type="match status" value="1"/>
</dbReference>
<protein>
    <recommendedName>
        <fullName evidence="7">Pentatricopeptide repeat-containing protein</fullName>
    </recommendedName>
</protein>
<dbReference type="PANTHER" id="PTHR47926">
    <property type="entry name" value="PENTATRICOPEPTIDE REPEAT-CONTAINING PROTEIN"/>
    <property type="match status" value="1"/>
</dbReference>
<evidence type="ECO:0000256" key="2">
    <source>
        <dbReference type="ARBA" id="ARBA00022946"/>
    </source>
</evidence>
<dbReference type="PROSITE" id="PS51375">
    <property type="entry name" value="PPR"/>
    <property type="match status" value="1"/>
</dbReference>